<dbReference type="InterPro" id="IPR013328">
    <property type="entry name" value="6PGD_dom2"/>
</dbReference>
<dbReference type="AlphaFoldDB" id="A0A839QCW6"/>
<dbReference type="PANTHER" id="PTHR43580">
    <property type="entry name" value="OXIDOREDUCTASE GLYR1-RELATED"/>
    <property type="match status" value="1"/>
</dbReference>
<dbReference type="SUPFAM" id="SSF51735">
    <property type="entry name" value="NAD(P)-binding Rossmann-fold domains"/>
    <property type="match status" value="1"/>
</dbReference>
<dbReference type="GO" id="GO:0140673">
    <property type="term" value="P:transcription elongation-coupled chromatin remodeling"/>
    <property type="evidence" value="ECO:0007669"/>
    <property type="project" value="TreeGrafter"/>
</dbReference>
<protein>
    <submittedName>
        <fullName evidence="5">3-hydroxyisobutyrate dehydrogenase-like beta-hydroxyacid dehydrogenase</fullName>
    </submittedName>
</protein>
<feature type="domain" description="NADPH-dependent reductive aminase-like C-terminal" evidence="4">
    <location>
        <begin position="159"/>
        <end position="283"/>
    </location>
</feature>
<sequence>MTSTTFLGTGEMGSALAATAHTAGHPTTVWNRSPRRTQALRDNGITVAPSVSDAVAGADLVVVCLLDHASVHDVLDPVADLLAGRHLINLTTTTPDTARELARWSEAAGVAYLDGGIMATPEMIGTAASTVFYSGARDVYDAHRTLLEQWGTPEFFGPDPGMAALYDLALLAAMYTMFAGFFQGAAMVAPSGVSATEFARRAVPWLQALTPSVAEYAAVIDGGDYAAPGQQSLTFSDLGDIADAARAQGISTEVVDAVQRLIRRQVDAGFGSHGFARIFESIKNPVSTPGEAA</sequence>
<evidence type="ECO:0000259" key="4">
    <source>
        <dbReference type="Pfam" id="PF21761"/>
    </source>
</evidence>
<name>A0A839QCW6_MYCIR</name>
<accession>A0A839QCW6</accession>
<dbReference type="InterPro" id="IPR036291">
    <property type="entry name" value="NAD(P)-bd_dom_sf"/>
</dbReference>
<dbReference type="GO" id="GO:0031491">
    <property type="term" value="F:nucleosome binding"/>
    <property type="evidence" value="ECO:0007669"/>
    <property type="project" value="TreeGrafter"/>
</dbReference>
<dbReference type="Proteomes" id="UP000550501">
    <property type="component" value="Unassembled WGS sequence"/>
</dbReference>
<evidence type="ECO:0000313" key="6">
    <source>
        <dbReference type="Proteomes" id="UP000550501"/>
    </source>
</evidence>
<dbReference type="InterPro" id="IPR015815">
    <property type="entry name" value="HIBADH-related"/>
</dbReference>
<dbReference type="Pfam" id="PF21761">
    <property type="entry name" value="RedAm-like_C"/>
    <property type="match status" value="1"/>
</dbReference>
<dbReference type="InterPro" id="IPR051265">
    <property type="entry name" value="HIBADH-related_NP60_sf"/>
</dbReference>
<dbReference type="GO" id="GO:0000785">
    <property type="term" value="C:chromatin"/>
    <property type="evidence" value="ECO:0007669"/>
    <property type="project" value="TreeGrafter"/>
</dbReference>
<evidence type="ECO:0000256" key="1">
    <source>
        <dbReference type="ARBA" id="ARBA00009080"/>
    </source>
</evidence>
<feature type="domain" description="6-phosphogluconate dehydrogenase NADP-binding" evidence="3">
    <location>
        <begin position="5"/>
        <end position="152"/>
    </location>
</feature>
<dbReference type="SUPFAM" id="SSF48179">
    <property type="entry name" value="6-phosphogluconate dehydrogenase C-terminal domain-like"/>
    <property type="match status" value="1"/>
</dbReference>
<dbReference type="Gene3D" id="1.10.1040.10">
    <property type="entry name" value="N-(1-d-carboxylethyl)-l-norvaline Dehydrogenase, domain 2"/>
    <property type="match status" value="1"/>
</dbReference>
<reference evidence="5 6" key="1">
    <citation type="submission" date="2020-08" db="EMBL/GenBank/DDBJ databases">
        <title>The Agave Microbiome: Exploring the role of microbial communities in plant adaptations to desert environments.</title>
        <authorList>
            <person name="Partida-Martinez L.P."/>
        </authorList>
    </citation>
    <scope>NUCLEOTIDE SEQUENCE [LARGE SCALE GENOMIC DNA]</scope>
    <source>
        <strain evidence="5 6">AT2.18</strain>
    </source>
</reference>
<dbReference type="InterPro" id="IPR006115">
    <property type="entry name" value="6PGDH_NADP-bd"/>
</dbReference>
<dbReference type="GO" id="GO:0003677">
    <property type="term" value="F:DNA binding"/>
    <property type="evidence" value="ECO:0007669"/>
    <property type="project" value="TreeGrafter"/>
</dbReference>
<dbReference type="Pfam" id="PF03446">
    <property type="entry name" value="NAD_binding_2"/>
    <property type="match status" value="1"/>
</dbReference>
<dbReference type="PIRSF" id="PIRSF000103">
    <property type="entry name" value="HIBADH"/>
    <property type="match status" value="1"/>
</dbReference>
<dbReference type="GO" id="GO:0016491">
    <property type="term" value="F:oxidoreductase activity"/>
    <property type="evidence" value="ECO:0007669"/>
    <property type="project" value="UniProtKB-KW"/>
</dbReference>
<evidence type="ECO:0000259" key="3">
    <source>
        <dbReference type="Pfam" id="PF03446"/>
    </source>
</evidence>
<dbReference type="Gene3D" id="3.40.50.720">
    <property type="entry name" value="NAD(P)-binding Rossmann-like Domain"/>
    <property type="match status" value="1"/>
</dbReference>
<dbReference type="InterPro" id="IPR048666">
    <property type="entry name" value="RedAm-like_C"/>
</dbReference>
<gene>
    <name evidence="5" type="ORF">FHR72_005271</name>
</gene>
<keyword evidence="2" id="KW-0560">Oxidoreductase</keyword>
<evidence type="ECO:0000256" key="2">
    <source>
        <dbReference type="ARBA" id="ARBA00023002"/>
    </source>
</evidence>
<keyword evidence="6" id="KW-1185">Reference proteome</keyword>
<proteinExistence type="inferred from homology"/>
<dbReference type="RefSeq" id="WP_183474442.1">
    <property type="nucleotide sequence ID" value="NZ_JACHVU010000023.1"/>
</dbReference>
<dbReference type="GO" id="GO:0050661">
    <property type="term" value="F:NADP binding"/>
    <property type="evidence" value="ECO:0007669"/>
    <property type="project" value="InterPro"/>
</dbReference>
<organism evidence="5 6">
    <name type="scientific">Mycolicibacterium iranicum</name>
    <name type="common">Mycobacterium iranicum</name>
    <dbReference type="NCBI Taxonomy" id="912594"/>
    <lineage>
        <taxon>Bacteria</taxon>
        <taxon>Bacillati</taxon>
        <taxon>Actinomycetota</taxon>
        <taxon>Actinomycetes</taxon>
        <taxon>Mycobacteriales</taxon>
        <taxon>Mycobacteriaceae</taxon>
        <taxon>Mycolicibacterium</taxon>
    </lineage>
</organism>
<dbReference type="InterPro" id="IPR008927">
    <property type="entry name" value="6-PGluconate_DH-like_C_sf"/>
</dbReference>
<evidence type="ECO:0000313" key="5">
    <source>
        <dbReference type="EMBL" id="MBB2993760.1"/>
    </source>
</evidence>
<comment type="similarity">
    <text evidence="1">Belongs to the HIBADH-related family.</text>
</comment>
<comment type="caution">
    <text evidence="5">The sequence shown here is derived from an EMBL/GenBank/DDBJ whole genome shotgun (WGS) entry which is preliminary data.</text>
</comment>
<dbReference type="PANTHER" id="PTHR43580:SF2">
    <property type="entry name" value="CYTOKINE-LIKE NUCLEAR FACTOR N-PAC"/>
    <property type="match status" value="1"/>
</dbReference>
<dbReference type="EMBL" id="JACHVU010000023">
    <property type="protein sequence ID" value="MBB2993760.1"/>
    <property type="molecule type" value="Genomic_DNA"/>
</dbReference>